<keyword evidence="6 10" id="KW-1133">Transmembrane helix</keyword>
<dbReference type="InterPro" id="IPR009582">
    <property type="entry name" value="Spc2/SPCS2"/>
</dbReference>
<evidence type="ECO:0000256" key="3">
    <source>
        <dbReference type="ARBA" id="ARBA00017057"/>
    </source>
</evidence>
<keyword evidence="7 10" id="KW-0472">Membrane</keyword>
<organism evidence="11 12">
    <name type="scientific">Sporidiobolus salmonicolor</name>
    <name type="common">Yeast-like fungus</name>
    <name type="synonym">Sporobolomyces salmonicolor</name>
    <dbReference type="NCBI Taxonomy" id="5005"/>
    <lineage>
        <taxon>Eukaryota</taxon>
        <taxon>Fungi</taxon>
        <taxon>Dikarya</taxon>
        <taxon>Basidiomycota</taxon>
        <taxon>Pucciniomycotina</taxon>
        <taxon>Microbotryomycetes</taxon>
        <taxon>Sporidiobolales</taxon>
        <taxon>Sporidiobolaceae</taxon>
        <taxon>Sporobolomyces</taxon>
    </lineage>
</organism>
<feature type="compositionally biased region" description="Basic and acidic residues" evidence="9">
    <location>
        <begin position="34"/>
        <end position="47"/>
    </location>
</feature>
<evidence type="ECO:0000313" key="11">
    <source>
        <dbReference type="EMBL" id="CEQ41050.1"/>
    </source>
</evidence>
<dbReference type="AlphaFoldDB" id="A0A0D6EN50"/>
<evidence type="ECO:0000256" key="4">
    <source>
        <dbReference type="ARBA" id="ARBA00022692"/>
    </source>
</evidence>
<sequence length="264" mass="28718">MAKKSANKCKQPEESPATTSVASADEAFAGSDGAEQREAAHPRREPVAKVNNANLSDLKNAADDVVKDFFSLPAHNFKRSYIHDDVRLSLGWASVAVAIATSYYGYKTEFHESKFWVSGGVALYVVLNTILALYVAYVEKNIIFEGKRRTFASRISTERLTISSLAASSPTTLTTSSWIPFPLSLLVPRPSPSSSSSAQYPLYTLTLSYAHSANANKSLLHSSEVVLTRSFAEMFDLEGRIAVGEVESWLSGGLVEVVGEEKGR</sequence>
<feature type="region of interest" description="Disordered" evidence="9">
    <location>
        <begin position="1"/>
        <end position="47"/>
    </location>
</feature>
<comment type="subcellular location">
    <subcellularLocation>
        <location evidence="1">Endoplasmic reticulum membrane</location>
        <topology evidence="1">Multi-pass membrane protein</topology>
    </subcellularLocation>
</comment>
<feature type="transmembrane region" description="Helical" evidence="10">
    <location>
        <begin position="86"/>
        <end position="104"/>
    </location>
</feature>
<keyword evidence="4 10" id="KW-0812">Transmembrane</keyword>
<proteinExistence type="inferred from homology"/>
<dbReference type="PANTHER" id="PTHR13085">
    <property type="entry name" value="MICROSOMAL SIGNAL PEPTIDASE 25 KDA SUBUNIT"/>
    <property type="match status" value="1"/>
</dbReference>
<keyword evidence="12" id="KW-1185">Reference proteome</keyword>
<evidence type="ECO:0000256" key="8">
    <source>
        <dbReference type="ARBA" id="ARBA00045608"/>
    </source>
</evidence>
<gene>
    <name evidence="11" type="primary">SPOSA6832_02725</name>
</gene>
<accession>A0A0D6EN50</accession>
<evidence type="ECO:0000256" key="2">
    <source>
        <dbReference type="ARBA" id="ARBA00007324"/>
    </source>
</evidence>
<evidence type="ECO:0000256" key="5">
    <source>
        <dbReference type="ARBA" id="ARBA00022824"/>
    </source>
</evidence>
<dbReference type="EMBL" id="CENE01000011">
    <property type="protein sequence ID" value="CEQ41050.1"/>
    <property type="molecule type" value="Genomic_DNA"/>
</dbReference>
<dbReference type="GO" id="GO:0006465">
    <property type="term" value="P:signal peptide processing"/>
    <property type="evidence" value="ECO:0007669"/>
    <property type="project" value="InterPro"/>
</dbReference>
<evidence type="ECO:0000256" key="9">
    <source>
        <dbReference type="SAM" id="MobiDB-lite"/>
    </source>
</evidence>
<feature type="transmembrane region" description="Helical" evidence="10">
    <location>
        <begin position="116"/>
        <end position="138"/>
    </location>
</feature>
<evidence type="ECO:0000256" key="6">
    <source>
        <dbReference type="ARBA" id="ARBA00022989"/>
    </source>
</evidence>
<evidence type="ECO:0000256" key="1">
    <source>
        <dbReference type="ARBA" id="ARBA00004477"/>
    </source>
</evidence>
<keyword evidence="5" id="KW-0256">Endoplasmic reticulum</keyword>
<protein>
    <recommendedName>
        <fullName evidence="3">Signal peptidase complex subunit 2</fullName>
    </recommendedName>
</protein>
<comment type="similarity">
    <text evidence="2">Belongs to the SPCS2 family.</text>
</comment>
<evidence type="ECO:0000313" key="12">
    <source>
        <dbReference type="Proteomes" id="UP000243876"/>
    </source>
</evidence>
<comment type="function">
    <text evidence="8">Component of the signal peptidase complex (SPC) which catalyzes the cleavage of N-terminal signal sequences from nascent proteins as they are translocated into the lumen of the endoplasmic reticulum. Enhances the enzymatic activity of SPC and facilitates the interactions between different components of the translocation site.</text>
</comment>
<dbReference type="Pfam" id="PF06703">
    <property type="entry name" value="SPC25"/>
    <property type="match status" value="1"/>
</dbReference>
<dbReference type="GO" id="GO:0005787">
    <property type="term" value="C:signal peptidase complex"/>
    <property type="evidence" value="ECO:0007669"/>
    <property type="project" value="InterPro"/>
</dbReference>
<dbReference type="Proteomes" id="UP000243876">
    <property type="component" value="Unassembled WGS sequence"/>
</dbReference>
<evidence type="ECO:0000256" key="10">
    <source>
        <dbReference type="SAM" id="Phobius"/>
    </source>
</evidence>
<reference evidence="12" key="1">
    <citation type="submission" date="2015-02" db="EMBL/GenBank/DDBJ databases">
        <authorList>
            <person name="Gon?alves P."/>
        </authorList>
    </citation>
    <scope>NUCLEOTIDE SEQUENCE [LARGE SCALE GENOMIC DNA]</scope>
</reference>
<dbReference type="GO" id="GO:0045047">
    <property type="term" value="P:protein targeting to ER"/>
    <property type="evidence" value="ECO:0007669"/>
    <property type="project" value="TreeGrafter"/>
</dbReference>
<dbReference type="PANTHER" id="PTHR13085:SF0">
    <property type="entry name" value="SIGNAL PEPTIDASE COMPLEX SUBUNIT 2"/>
    <property type="match status" value="1"/>
</dbReference>
<name>A0A0D6EN50_SPOSA</name>
<evidence type="ECO:0000256" key="7">
    <source>
        <dbReference type="ARBA" id="ARBA00023136"/>
    </source>
</evidence>
<dbReference type="OrthoDB" id="29558at2759"/>